<evidence type="ECO:0000313" key="2">
    <source>
        <dbReference type="Proteomes" id="UP000887159"/>
    </source>
</evidence>
<dbReference type="InterPro" id="IPR053164">
    <property type="entry name" value="IS1016-like_transposase"/>
</dbReference>
<protein>
    <submittedName>
        <fullName evidence="1">DDE_Tnp_IS1595 domain-containing protein</fullName>
    </submittedName>
</protein>
<keyword evidence="2" id="KW-1185">Reference proteome</keyword>
<name>A0A8X6VSR6_TRICX</name>
<dbReference type="PANTHER" id="PTHR47163:SF2">
    <property type="entry name" value="SI:DKEY-17M8.2"/>
    <property type="match status" value="1"/>
</dbReference>
<reference evidence="1" key="1">
    <citation type="submission" date="2020-08" db="EMBL/GenBank/DDBJ databases">
        <title>Multicomponent nature underlies the extraordinary mechanical properties of spider dragline silk.</title>
        <authorList>
            <person name="Kono N."/>
            <person name="Nakamura H."/>
            <person name="Mori M."/>
            <person name="Yoshida Y."/>
            <person name="Ohtoshi R."/>
            <person name="Malay A.D."/>
            <person name="Moran D.A.P."/>
            <person name="Tomita M."/>
            <person name="Numata K."/>
            <person name="Arakawa K."/>
        </authorList>
    </citation>
    <scope>NUCLEOTIDE SEQUENCE</scope>
</reference>
<dbReference type="PANTHER" id="PTHR47163">
    <property type="entry name" value="DDE_TNP_IS1595 DOMAIN-CONTAINING PROTEIN"/>
    <property type="match status" value="1"/>
</dbReference>
<dbReference type="Proteomes" id="UP000887159">
    <property type="component" value="Unassembled WGS sequence"/>
</dbReference>
<sequence>MSKKGVNAHDVCRSLRKNSWFSNSKLSMYDVLRVTKMWFGRCMNDYVVNELKLNKNTVIDWFMFCREVCMNAVVNESVKIGGVNVIVEIDESKFGKMKYGKGKPVDGKWVFGGIERGTNGCFFCG</sequence>
<dbReference type="EMBL" id="BMAU01021358">
    <property type="protein sequence ID" value="GFY21608.1"/>
    <property type="molecule type" value="Genomic_DNA"/>
</dbReference>
<accession>A0A8X6VSR6</accession>
<gene>
    <name evidence="1" type="primary">X975_09124</name>
    <name evidence="1" type="ORF">TNCV_1167531</name>
</gene>
<dbReference type="AlphaFoldDB" id="A0A8X6VSR6"/>
<organism evidence="1 2">
    <name type="scientific">Trichonephila clavipes</name>
    <name type="common">Golden silk orbweaver</name>
    <name type="synonym">Nephila clavipes</name>
    <dbReference type="NCBI Taxonomy" id="2585209"/>
    <lineage>
        <taxon>Eukaryota</taxon>
        <taxon>Metazoa</taxon>
        <taxon>Ecdysozoa</taxon>
        <taxon>Arthropoda</taxon>
        <taxon>Chelicerata</taxon>
        <taxon>Arachnida</taxon>
        <taxon>Araneae</taxon>
        <taxon>Araneomorphae</taxon>
        <taxon>Entelegynae</taxon>
        <taxon>Araneoidea</taxon>
        <taxon>Nephilidae</taxon>
        <taxon>Trichonephila</taxon>
    </lineage>
</organism>
<comment type="caution">
    <text evidence="1">The sequence shown here is derived from an EMBL/GenBank/DDBJ whole genome shotgun (WGS) entry which is preliminary data.</text>
</comment>
<evidence type="ECO:0000313" key="1">
    <source>
        <dbReference type="EMBL" id="GFY21608.1"/>
    </source>
</evidence>
<proteinExistence type="predicted"/>